<keyword evidence="5" id="KW-1185">Reference proteome</keyword>
<feature type="modified residue" description="Phosphohistidine" evidence="2">
    <location>
        <position position="56"/>
    </location>
</feature>
<reference evidence="4 5" key="1">
    <citation type="submission" date="2015-07" db="EMBL/GenBank/DDBJ databases">
        <title>Draft genome sequence of the Amantichitinum ursilacus IGB-41, a new chitin-degrading bacterium.</title>
        <authorList>
            <person name="Kirstahler P."/>
            <person name="Guenther M."/>
            <person name="Grumaz C."/>
            <person name="Rupp S."/>
            <person name="Zibek S."/>
            <person name="Sohn K."/>
        </authorList>
    </citation>
    <scope>NUCLEOTIDE SEQUENCE [LARGE SCALE GENOMIC DNA]</scope>
    <source>
        <strain evidence="4 5">IGB-41</strain>
    </source>
</reference>
<proteinExistence type="predicted"/>
<evidence type="ECO:0000259" key="3">
    <source>
        <dbReference type="PROSITE" id="PS50894"/>
    </source>
</evidence>
<dbReference type="Gene3D" id="1.20.120.160">
    <property type="entry name" value="HPT domain"/>
    <property type="match status" value="1"/>
</dbReference>
<name>A0A0N0GQU7_9NEIS</name>
<evidence type="ECO:0000256" key="2">
    <source>
        <dbReference type="PROSITE-ProRule" id="PRU00110"/>
    </source>
</evidence>
<evidence type="ECO:0000313" key="5">
    <source>
        <dbReference type="Proteomes" id="UP000037939"/>
    </source>
</evidence>
<dbReference type="SUPFAM" id="SSF47226">
    <property type="entry name" value="Histidine-containing phosphotransfer domain, HPT domain"/>
    <property type="match status" value="1"/>
</dbReference>
<dbReference type="RefSeq" id="WP_053936553.1">
    <property type="nucleotide sequence ID" value="NZ_LAQT01000002.1"/>
</dbReference>
<dbReference type="GO" id="GO:0000160">
    <property type="term" value="P:phosphorelay signal transduction system"/>
    <property type="evidence" value="ECO:0007669"/>
    <property type="project" value="UniProtKB-KW"/>
</dbReference>
<dbReference type="PROSITE" id="PS50894">
    <property type="entry name" value="HPT"/>
    <property type="match status" value="1"/>
</dbReference>
<dbReference type="Proteomes" id="UP000037939">
    <property type="component" value="Unassembled WGS sequence"/>
</dbReference>
<accession>A0A0N0GQU7</accession>
<dbReference type="GO" id="GO:0004672">
    <property type="term" value="F:protein kinase activity"/>
    <property type="evidence" value="ECO:0007669"/>
    <property type="project" value="UniProtKB-ARBA"/>
</dbReference>
<gene>
    <name evidence="4" type="ORF">WG78_04390</name>
</gene>
<dbReference type="OrthoDB" id="8852196at2"/>
<keyword evidence="1" id="KW-0902">Two-component regulatory system</keyword>
<sequence length="115" mass="11853">MSSDYQRAVALAALADDQALLVELIGVFLADVPMRVATLQAAAEAGDLATVAHQAHALKGECGTLAATVTVGHLRALEMAARAGDTRAVAEAWTDAIGSVHALLNDLKAEYDTLA</sequence>
<protein>
    <submittedName>
        <fullName evidence="4">Hpt domain protein</fullName>
    </submittedName>
</protein>
<dbReference type="EMBL" id="LAQT01000002">
    <property type="protein sequence ID" value="KPC54781.1"/>
    <property type="molecule type" value="Genomic_DNA"/>
</dbReference>
<organism evidence="4 5">
    <name type="scientific">Amantichitinum ursilacus</name>
    <dbReference type="NCBI Taxonomy" id="857265"/>
    <lineage>
        <taxon>Bacteria</taxon>
        <taxon>Pseudomonadati</taxon>
        <taxon>Pseudomonadota</taxon>
        <taxon>Betaproteobacteria</taxon>
        <taxon>Neisseriales</taxon>
        <taxon>Chitinibacteraceae</taxon>
        <taxon>Amantichitinum</taxon>
    </lineage>
</organism>
<feature type="domain" description="HPt" evidence="3">
    <location>
        <begin position="17"/>
        <end position="114"/>
    </location>
</feature>
<dbReference type="InterPro" id="IPR036641">
    <property type="entry name" value="HPT_dom_sf"/>
</dbReference>
<dbReference type="Pfam" id="PF01627">
    <property type="entry name" value="Hpt"/>
    <property type="match status" value="1"/>
</dbReference>
<comment type="caution">
    <text evidence="4">The sequence shown here is derived from an EMBL/GenBank/DDBJ whole genome shotgun (WGS) entry which is preliminary data.</text>
</comment>
<dbReference type="InterPro" id="IPR008207">
    <property type="entry name" value="Sig_transdc_His_kin_Hpt_dom"/>
</dbReference>
<dbReference type="STRING" id="857265.WG78_04390"/>
<keyword evidence="2" id="KW-0597">Phosphoprotein</keyword>
<evidence type="ECO:0000256" key="1">
    <source>
        <dbReference type="ARBA" id="ARBA00023012"/>
    </source>
</evidence>
<dbReference type="AlphaFoldDB" id="A0A0N0GQU7"/>
<evidence type="ECO:0000313" key="4">
    <source>
        <dbReference type="EMBL" id="KPC54781.1"/>
    </source>
</evidence>